<dbReference type="PROSITE" id="PS01124">
    <property type="entry name" value="HTH_ARAC_FAMILY_2"/>
    <property type="match status" value="1"/>
</dbReference>
<dbReference type="GO" id="GO:0003700">
    <property type="term" value="F:DNA-binding transcription factor activity"/>
    <property type="evidence" value="ECO:0007669"/>
    <property type="project" value="InterPro"/>
</dbReference>
<evidence type="ECO:0000313" key="6">
    <source>
        <dbReference type="Proteomes" id="UP000659630"/>
    </source>
</evidence>
<dbReference type="SMART" id="SM00342">
    <property type="entry name" value="HTH_ARAC"/>
    <property type="match status" value="1"/>
</dbReference>
<keyword evidence="2" id="KW-0238">DNA-binding</keyword>
<dbReference type="PROSITE" id="PS00041">
    <property type="entry name" value="HTH_ARAC_FAMILY_1"/>
    <property type="match status" value="1"/>
</dbReference>
<comment type="caution">
    <text evidence="5">The sequence shown here is derived from an EMBL/GenBank/DDBJ whole genome shotgun (WGS) entry which is preliminary data.</text>
</comment>
<protein>
    <submittedName>
        <fullName evidence="5">AraC family transcriptional regulator</fullName>
    </submittedName>
</protein>
<gene>
    <name evidence="5" type="ORF">H8S23_12310</name>
</gene>
<dbReference type="InterPro" id="IPR010499">
    <property type="entry name" value="AraC_E-bd"/>
</dbReference>
<dbReference type="PANTHER" id="PTHR47504:SF5">
    <property type="entry name" value="RIGHT ORIGIN-BINDING PROTEIN"/>
    <property type="match status" value="1"/>
</dbReference>
<dbReference type="InterPro" id="IPR050959">
    <property type="entry name" value="MarA-like"/>
</dbReference>
<evidence type="ECO:0000313" key="5">
    <source>
        <dbReference type="EMBL" id="MBC5582291.1"/>
    </source>
</evidence>
<dbReference type="Proteomes" id="UP000659630">
    <property type="component" value="Unassembled WGS sequence"/>
</dbReference>
<dbReference type="InterPro" id="IPR011256">
    <property type="entry name" value="Reg_factor_effector_dom_sf"/>
</dbReference>
<dbReference type="InterPro" id="IPR018062">
    <property type="entry name" value="HTH_AraC-typ_CS"/>
</dbReference>
<keyword evidence="6" id="KW-1185">Reference proteome</keyword>
<dbReference type="Pfam" id="PF12833">
    <property type="entry name" value="HTH_18"/>
    <property type="match status" value="1"/>
</dbReference>
<reference evidence="5" key="1">
    <citation type="submission" date="2020-08" db="EMBL/GenBank/DDBJ databases">
        <title>Genome public.</title>
        <authorList>
            <person name="Liu C."/>
            <person name="Sun Q."/>
        </authorList>
    </citation>
    <scope>NUCLEOTIDE SEQUENCE</scope>
    <source>
        <strain evidence="5">BX8</strain>
    </source>
</reference>
<dbReference type="SMART" id="SM00871">
    <property type="entry name" value="AraC_E_bind"/>
    <property type="match status" value="1"/>
</dbReference>
<keyword evidence="1" id="KW-0805">Transcription regulation</keyword>
<dbReference type="AlphaFoldDB" id="A0A923L1U8"/>
<dbReference type="RefSeq" id="WP_186888656.1">
    <property type="nucleotide sequence ID" value="NZ_JACONZ010000005.1"/>
</dbReference>
<evidence type="ECO:0000256" key="1">
    <source>
        <dbReference type="ARBA" id="ARBA00023015"/>
    </source>
</evidence>
<dbReference type="Gene3D" id="1.10.10.60">
    <property type="entry name" value="Homeodomain-like"/>
    <property type="match status" value="2"/>
</dbReference>
<proteinExistence type="predicted"/>
<dbReference type="InterPro" id="IPR029442">
    <property type="entry name" value="GyrI-like"/>
</dbReference>
<dbReference type="GO" id="GO:0043565">
    <property type="term" value="F:sequence-specific DNA binding"/>
    <property type="evidence" value="ECO:0007669"/>
    <property type="project" value="InterPro"/>
</dbReference>
<dbReference type="InterPro" id="IPR018060">
    <property type="entry name" value="HTH_AraC"/>
</dbReference>
<evidence type="ECO:0000256" key="2">
    <source>
        <dbReference type="ARBA" id="ARBA00023125"/>
    </source>
</evidence>
<sequence>MEWLDQWNRALDLLEEHLDRKPDLEAAARAAGCSSYHFQRMFSYLAGIPLSEYLRRRRMTLAAADLLAGRSVTDTALRYGYESPTAFNRAFQSVHGVSPSAAGRGDAALRAFPRISFQITIKGEVAMEYRIVRREAFRIVGLKEPLEKELEKNFEAVPHLWERVAATGALEKLAARMDTEPKGILGVSACSGGDDWAYYISVASTLPLPQDLPGVCEYTVPACTWAVFFGTGPMPGAITDLEKRAVTEWLPSSGYEYADAPDVEVYLSPDPANAVFEVWLPVRKKENASL</sequence>
<evidence type="ECO:0000256" key="3">
    <source>
        <dbReference type="ARBA" id="ARBA00023163"/>
    </source>
</evidence>
<organism evidence="5 6">
    <name type="scientific">Anaerofilum hominis</name>
    <dbReference type="NCBI Taxonomy" id="2763016"/>
    <lineage>
        <taxon>Bacteria</taxon>
        <taxon>Bacillati</taxon>
        <taxon>Bacillota</taxon>
        <taxon>Clostridia</taxon>
        <taxon>Eubacteriales</taxon>
        <taxon>Oscillospiraceae</taxon>
        <taxon>Anaerofilum</taxon>
    </lineage>
</organism>
<feature type="domain" description="HTH araC/xylS-type" evidence="4">
    <location>
        <begin position="8"/>
        <end position="105"/>
    </location>
</feature>
<dbReference type="Pfam" id="PF06445">
    <property type="entry name" value="GyrI-like"/>
    <property type="match status" value="1"/>
</dbReference>
<dbReference type="SUPFAM" id="SSF46689">
    <property type="entry name" value="Homeodomain-like"/>
    <property type="match status" value="2"/>
</dbReference>
<dbReference type="Gene3D" id="3.20.80.10">
    <property type="entry name" value="Regulatory factor, effector binding domain"/>
    <property type="match status" value="1"/>
</dbReference>
<keyword evidence="3" id="KW-0804">Transcription</keyword>
<dbReference type="InterPro" id="IPR009057">
    <property type="entry name" value="Homeodomain-like_sf"/>
</dbReference>
<dbReference type="SUPFAM" id="SSF55136">
    <property type="entry name" value="Probable bacterial effector-binding domain"/>
    <property type="match status" value="1"/>
</dbReference>
<dbReference type="EMBL" id="JACONZ010000005">
    <property type="protein sequence ID" value="MBC5582291.1"/>
    <property type="molecule type" value="Genomic_DNA"/>
</dbReference>
<accession>A0A923L1U8</accession>
<dbReference type="PANTHER" id="PTHR47504">
    <property type="entry name" value="RIGHT ORIGIN-BINDING PROTEIN"/>
    <property type="match status" value="1"/>
</dbReference>
<evidence type="ECO:0000259" key="4">
    <source>
        <dbReference type="PROSITE" id="PS01124"/>
    </source>
</evidence>
<name>A0A923L1U8_9FIRM</name>